<evidence type="ECO:0000313" key="4">
    <source>
        <dbReference type="Proteomes" id="UP000477722"/>
    </source>
</evidence>
<gene>
    <name evidence="3" type="ORF">G5C65_20395</name>
</gene>
<keyword evidence="4" id="KW-1185">Reference proteome</keyword>
<dbReference type="EMBL" id="JAAKZZ010000219">
    <property type="protein sequence ID" value="NGO70670.1"/>
    <property type="molecule type" value="Genomic_DNA"/>
</dbReference>
<dbReference type="Proteomes" id="UP000477722">
    <property type="component" value="Unassembled WGS sequence"/>
</dbReference>
<protein>
    <recommendedName>
        <fullName evidence="5">Secreted protein</fullName>
    </recommendedName>
</protein>
<accession>A0A6G4X1A7</accession>
<evidence type="ECO:0000256" key="2">
    <source>
        <dbReference type="SAM" id="SignalP"/>
    </source>
</evidence>
<sequence length="197" mass="20351">MSNRRTRKGRGGMAAAAIIAGLVLTVAGCSGSGGSDDEGGEGKSTAPAGRQNTDDGDGPSQDEGEPLAELKGSDDIQLTITAAEREEGGFVTLSGTVRNSGTSAWSGVEWKSDENEIAKANPASVGAARLVDKKGKKRYYVLRDTEGRCLCTSFKGGLLPGKSKTWFAQFPAPPQGNDKVDFQLADLPAAGITISGE</sequence>
<evidence type="ECO:0000313" key="3">
    <source>
        <dbReference type="EMBL" id="NGO70670.1"/>
    </source>
</evidence>
<proteinExistence type="predicted"/>
<keyword evidence="2" id="KW-0732">Signal</keyword>
<reference evidence="3 4" key="1">
    <citation type="submission" date="2020-02" db="EMBL/GenBank/DDBJ databases">
        <title>Whole-genome analyses of novel actinobacteria.</title>
        <authorList>
            <person name="Sahin N."/>
            <person name="Tatar D."/>
        </authorList>
    </citation>
    <scope>NUCLEOTIDE SEQUENCE [LARGE SCALE GENOMIC DNA]</scope>
    <source>
        <strain evidence="3 4">SB3404</strain>
    </source>
</reference>
<evidence type="ECO:0000256" key="1">
    <source>
        <dbReference type="SAM" id="MobiDB-lite"/>
    </source>
</evidence>
<name>A0A6G4X1A7_9ACTN</name>
<evidence type="ECO:0008006" key="5">
    <source>
        <dbReference type="Google" id="ProtNLM"/>
    </source>
</evidence>
<dbReference type="PROSITE" id="PS51257">
    <property type="entry name" value="PROKAR_LIPOPROTEIN"/>
    <property type="match status" value="1"/>
</dbReference>
<feature type="compositionally biased region" description="Acidic residues" evidence="1">
    <location>
        <begin position="54"/>
        <end position="66"/>
    </location>
</feature>
<feature type="chain" id="PRO_5038452647" description="Secreted protein" evidence="2">
    <location>
        <begin position="28"/>
        <end position="197"/>
    </location>
</feature>
<feature type="signal peptide" evidence="2">
    <location>
        <begin position="1"/>
        <end position="27"/>
    </location>
</feature>
<organism evidence="3 4">
    <name type="scientific">Streptomyces boncukensis</name>
    <dbReference type="NCBI Taxonomy" id="2711219"/>
    <lineage>
        <taxon>Bacteria</taxon>
        <taxon>Bacillati</taxon>
        <taxon>Actinomycetota</taxon>
        <taxon>Actinomycetes</taxon>
        <taxon>Kitasatosporales</taxon>
        <taxon>Streptomycetaceae</taxon>
        <taxon>Streptomyces</taxon>
    </lineage>
</organism>
<dbReference type="AlphaFoldDB" id="A0A6G4X1A7"/>
<dbReference type="RefSeq" id="WP_165300328.1">
    <property type="nucleotide sequence ID" value="NZ_JAAKZZ010000219.1"/>
</dbReference>
<feature type="region of interest" description="Disordered" evidence="1">
    <location>
        <begin position="29"/>
        <end position="74"/>
    </location>
</feature>
<comment type="caution">
    <text evidence="3">The sequence shown here is derived from an EMBL/GenBank/DDBJ whole genome shotgun (WGS) entry which is preliminary data.</text>
</comment>